<feature type="domain" description="Response regulatory" evidence="8">
    <location>
        <begin position="309"/>
        <end position="425"/>
    </location>
</feature>
<evidence type="ECO:0000259" key="8">
    <source>
        <dbReference type="PROSITE" id="PS50110"/>
    </source>
</evidence>
<name>I2Q5Q5_9BACT</name>
<dbReference type="HOGENOM" id="CLU_018481_0_0_7"/>
<dbReference type="InterPro" id="IPR004358">
    <property type="entry name" value="Sig_transdc_His_kin-like_C"/>
</dbReference>
<feature type="domain" description="Histidine kinase" evidence="7">
    <location>
        <begin position="56"/>
        <end position="277"/>
    </location>
</feature>
<keyword evidence="3 5" id="KW-0597">Phosphoprotein</keyword>
<dbReference type="eggNOG" id="COG0642">
    <property type="taxonomic scope" value="Bacteria"/>
</dbReference>
<dbReference type="SUPFAM" id="SSF47384">
    <property type="entry name" value="Homodimeric domain of signal transducing histidine kinase"/>
    <property type="match status" value="1"/>
</dbReference>
<dbReference type="Gene3D" id="1.20.120.160">
    <property type="entry name" value="HPT domain"/>
    <property type="match status" value="1"/>
</dbReference>
<dbReference type="SMART" id="SM00388">
    <property type="entry name" value="HisKA"/>
    <property type="match status" value="1"/>
</dbReference>
<dbReference type="CDD" id="cd17546">
    <property type="entry name" value="REC_hyHK_CKI1_RcsC-like"/>
    <property type="match status" value="2"/>
</dbReference>
<dbReference type="InterPro" id="IPR001789">
    <property type="entry name" value="Sig_transdc_resp-reg_receiver"/>
</dbReference>
<dbReference type="InterPro" id="IPR008207">
    <property type="entry name" value="Sig_transdc_His_kin_Hpt_dom"/>
</dbReference>
<dbReference type="InterPro" id="IPR011006">
    <property type="entry name" value="CheY-like_superfamily"/>
</dbReference>
<feature type="coiled-coil region" evidence="6">
    <location>
        <begin position="15"/>
        <end position="49"/>
    </location>
</feature>
<dbReference type="CDD" id="cd16922">
    <property type="entry name" value="HATPase_EvgS-ArcB-TorS-like"/>
    <property type="match status" value="1"/>
</dbReference>
<evidence type="ECO:0000256" key="3">
    <source>
        <dbReference type="ARBA" id="ARBA00022553"/>
    </source>
</evidence>
<dbReference type="Pfam" id="PF00072">
    <property type="entry name" value="Response_reg"/>
    <property type="match status" value="2"/>
</dbReference>
<feature type="modified residue" description="Phosphohistidine" evidence="4">
    <location>
        <position position="512"/>
    </location>
</feature>
<reference evidence="10" key="1">
    <citation type="submission" date="2011-11" db="EMBL/GenBank/DDBJ databases">
        <title>Improved High-Quality Draft sequence of Desulfovibrio sp. U5L.</title>
        <authorList>
            <consortium name="US DOE Joint Genome Institute"/>
            <person name="Lucas S."/>
            <person name="Han J."/>
            <person name="Lapidus A."/>
            <person name="Cheng J.-F."/>
            <person name="Goodwin L."/>
            <person name="Pitluck S."/>
            <person name="Peters L."/>
            <person name="Ovchinnikova G."/>
            <person name="Held B."/>
            <person name="Detter J.C."/>
            <person name="Han C."/>
            <person name="Tapia R."/>
            <person name="Land M."/>
            <person name="Hauser L."/>
            <person name="Kyrpides N."/>
            <person name="Ivanova N."/>
            <person name="Pagani I."/>
            <person name="Gabster J."/>
            <person name="Walker C."/>
            <person name="Stolyar S."/>
            <person name="Stahl D."/>
            <person name="Arkin A."/>
            <person name="Dehal P."/>
            <person name="Hazen T."/>
            <person name="Woyke T."/>
        </authorList>
    </citation>
    <scope>NUCLEOTIDE SEQUENCE [LARGE SCALE GENOMIC DNA]</scope>
    <source>
        <strain evidence="10">U5L</strain>
    </source>
</reference>
<evidence type="ECO:0000256" key="5">
    <source>
        <dbReference type="PROSITE-ProRule" id="PRU00169"/>
    </source>
</evidence>
<dbReference type="InterPro" id="IPR036097">
    <property type="entry name" value="HisK_dim/P_sf"/>
</dbReference>
<dbReference type="Pfam" id="PF00512">
    <property type="entry name" value="HisKA"/>
    <property type="match status" value="1"/>
</dbReference>
<organism evidence="10">
    <name type="scientific">Desulfovibrio sp. U5L</name>
    <dbReference type="NCBI Taxonomy" id="596152"/>
    <lineage>
        <taxon>Bacteria</taxon>
        <taxon>Pseudomonadati</taxon>
        <taxon>Thermodesulfobacteriota</taxon>
        <taxon>Desulfovibrionia</taxon>
        <taxon>Desulfovibrionales</taxon>
        <taxon>Desulfovibrionaceae</taxon>
        <taxon>Desulfovibrio</taxon>
    </lineage>
</organism>
<dbReference type="GO" id="GO:0000155">
    <property type="term" value="F:phosphorelay sensor kinase activity"/>
    <property type="evidence" value="ECO:0007669"/>
    <property type="project" value="InterPro"/>
</dbReference>
<feature type="domain" description="HPt" evidence="9">
    <location>
        <begin position="473"/>
        <end position="572"/>
    </location>
</feature>
<evidence type="ECO:0000313" key="10">
    <source>
        <dbReference type="EMBL" id="EIG55111.1"/>
    </source>
</evidence>
<dbReference type="GO" id="GO:0005886">
    <property type="term" value="C:plasma membrane"/>
    <property type="evidence" value="ECO:0007669"/>
    <property type="project" value="UniProtKB-SubCell"/>
</dbReference>
<feature type="modified residue" description="4-aspartylphosphate" evidence="5">
    <location>
        <position position="358"/>
    </location>
</feature>
<dbReference type="CDD" id="cd00082">
    <property type="entry name" value="HisKA"/>
    <property type="match status" value="1"/>
</dbReference>
<dbReference type="STRING" id="596152.DesU5LDRAFT_3489"/>
<feature type="domain" description="Response regulatory" evidence="8">
    <location>
        <begin position="582"/>
        <end position="710"/>
    </location>
</feature>
<evidence type="ECO:0000256" key="6">
    <source>
        <dbReference type="SAM" id="Coils"/>
    </source>
</evidence>
<comment type="catalytic activity">
    <reaction evidence="1">
        <text>ATP + protein L-histidine = ADP + protein N-phospho-L-histidine.</text>
        <dbReference type="EC" id="2.7.13.3"/>
    </reaction>
</comment>
<dbReference type="SMART" id="SM00387">
    <property type="entry name" value="HATPase_c"/>
    <property type="match status" value="1"/>
</dbReference>
<dbReference type="InterPro" id="IPR036890">
    <property type="entry name" value="HATPase_C_sf"/>
</dbReference>
<dbReference type="PANTHER" id="PTHR45339:SF5">
    <property type="entry name" value="HISTIDINE KINASE"/>
    <property type="match status" value="1"/>
</dbReference>
<evidence type="ECO:0000259" key="7">
    <source>
        <dbReference type="PROSITE" id="PS50109"/>
    </source>
</evidence>
<feature type="modified residue" description="4-aspartylphosphate" evidence="5">
    <location>
        <position position="636"/>
    </location>
</feature>
<gene>
    <name evidence="10" type="ORF">DesU5LDRAFT_3489</name>
</gene>
<dbReference type="EMBL" id="JH600068">
    <property type="protein sequence ID" value="EIG55111.1"/>
    <property type="molecule type" value="Genomic_DNA"/>
</dbReference>
<dbReference type="InterPro" id="IPR003661">
    <property type="entry name" value="HisK_dim/P_dom"/>
</dbReference>
<dbReference type="SUPFAM" id="SSF55874">
    <property type="entry name" value="ATPase domain of HSP90 chaperone/DNA topoisomerase II/histidine kinase"/>
    <property type="match status" value="1"/>
</dbReference>
<dbReference type="SUPFAM" id="SSF47226">
    <property type="entry name" value="Histidine-containing phosphotransfer domain, HPT domain"/>
    <property type="match status" value="1"/>
</dbReference>
<dbReference type="EC" id="2.7.13.3" evidence="2"/>
<keyword evidence="10" id="KW-0808">Transferase</keyword>
<dbReference type="SUPFAM" id="SSF52172">
    <property type="entry name" value="CheY-like"/>
    <property type="match status" value="2"/>
</dbReference>
<dbReference type="GO" id="GO:0005524">
    <property type="term" value="F:ATP binding"/>
    <property type="evidence" value="ECO:0007669"/>
    <property type="project" value="UniProtKB-KW"/>
</dbReference>
<evidence type="ECO:0000256" key="4">
    <source>
        <dbReference type="PROSITE-ProRule" id="PRU00110"/>
    </source>
</evidence>
<keyword evidence="10" id="KW-0418">Kinase</keyword>
<dbReference type="Pfam" id="PF02518">
    <property type="entry name" value="HATPase_c"/>
    <property type="match status" value="1"/>
</dbReference>
<dbReference type="Gene3D" id="1.10.287.130">
    <property type="match status" value="1"/>
</dbReference>
<dbReference type="InterPro" id="IPR036641">
    <property type="entry name" value="HPT_dom_sf"/>
</dbReference>
<evidence type="ECO:0000256" key="1">
    <source>
        <dbReference type="ARBA" id="ARBA00000085"/>
    </source>
</evidence>
<dbReference type="PROSITE" id="PS50109">
    <property type="entry name" value="HIS_KIN"/>
    <property type="match status" value="1"/>
</dbReference>
<dbReference type="SMART" id="SM00448">
    <property type="entry name" value="REC"/>
    <property type="match status" value="2"/>
</dbReference>
<dbReference type="PRINTS" id="PR00344">
    <property type="entry name" value="BCTRLSENSOR"/>
</dbReference>
<dbReference type="PROSITE" id="PS50110">
    <property type="entry name" value="RESPONSE_REGULATORY"/>
    <property type="match status" value="2"/>
</dbReference>
<dbReference type="PANTHER" id="PTHR45339">
    <property type="entry name" value="HYBRID SIGNAL TRANSDUCTION HISTIDINE KINASE J"/>
    <property type="match status" value="1"/>
</dbReference>
<dbReference type="InterPro" id="IPR005467">
    <property type="entry name" value="His_kinase_dom"/>
</dbReference>
<dbReference type="AlphaFoldDB" id="I2Q5Q5"/>
<proteinExistence type="predicted"/>
<dbReference type="InterPro" id="IPR003594">
    <property type="entry name" value="HATPase_dom"/>
</dbReference>
<dbReference type="Gene3D" id="3.40.50.2300">
    <property type="match status" value="2"/>
</dbReference>
<protein>
    <recommendedName>
        <fullName evidence="2">histidine kinase</fullName>
        <ecNumber evidence="2">2.7.13.3</ecNumber>
    </recommendedName>
</protein>
<evidence type="ECO:0000259" key="9">
    <source>
        <dbReference type="PROSITE" id="PS50894"/>
    </source>
</evidence>
<evidence type="ECO:0000256" key="2">
    <source>
        <dbReference type="ARBA" id="ARBA00012438"/>
    </source>
</evidence>
<dbReference type="Gene3D" id="3.30.565.10">
    <property type="entry name" value="Histidine kinase-like ATPase, C-terminal domain"/>
    <property type="match status" value="1"/>
</dbReference>
<dbReference type="Pfam" id="PF01627">
    <property type="entry name" value="Hpt"/>
    <property type="match status" value="1"/>
</dbReference>
<sequence>MEQERAHGEASRDAASAAEAERDRLLARIEAAEAANARLRGEAEVATRAKADFMARMTHEMRTPLSAIIGLANLALPLSDDPRVADYLAKITTSAKGLLDVVDDITDFARLEKGLADLVVAPFDLAASLDRVAARFADTAHGKGLSLSVRLARDAPTRLVGDSARLEGVLAQLVGNAVKFTEKGSVEITVRLVSREAGAVRLAFAVRDTGIGMDAATIPAMLESFTQADGTLSRLYGGTGLGLALVRRGAVLLGGDLEVASLPGQGSRFAFEALFAEDTGEGAIAVVPLQPAAPPAAGTDTGRPLAGTLILLVEDNSINRQVARDTLQRFGASVDVARHGGEAVEMVKAAFYDAVLMDVQMPVMDGLTATRLIRALPGGPDLPIVALTAHALAEDRDRCLEAGMNDYLTKPIDTGRLLNALGQWIAPAAAAAKAGRLTIASGQEPGRKPAAAGRPGPAPGLDAATALARLGGNERLLLSVTTEFSRDYKDSARILARHIEAGDLGEARRLAHTIKGVAGNIAADVLAEAARGLEASLASGQAPSPPALAAFTAALDATLAAASRLAPPAAVPPACAQAGCWRILLVDDAKLNRAIFSQILRSAGHDVATAANGKEACRALFGEKATGRPYDLILMDIEMPEMDGPAATRVIRGLLSASASPPCPPGIPIVALTSHDVDGERARCREAGMDECLPKLFEHDALLDSLARVMRGRDPKARRPDGKRPDGGAGAAMGPLLRCLAGHLAEGNIRADEDMAVLREAFSGRPAPMGLEELSQAIERYDFAGALAVASRLAPLLGVDPAELPGRSRTGGKAG</sequence>
<dbReference type="PROSITE" id="PS50894">
    <property type="entry name" value="HPT"/>
    <property type="match status" value="1"/>
</dbReference>
<accession>I2Q5Q5</accession>
<dbReference type="OrthoDB" id="5291616at2"/>
<keyword evidence="6" id="KW-0175">Coiled coil</keyword>